<dbReference type="AlphaFoldDB" id="A0AAN3A989"/>
<proteinExistence type="predicted"/>
<protein>
    <submittedName>
        <fullName evidence="1">Uncharacterized protein</fullName>
    </submittedName>
</protein>
<comment type="caution">
    <text evidence="1">The sequence shown here is derived from an EMBL/GenBank/DDBJ whole genome shotgun (WGS) entry which is preliminary data.</text>
</comment>
<sequence>MTVTRKGIKFLSPSFIFHCNKSMLSYRESVLFTVEF</sequence>
<dbReference type="Proteomes" id="UP000005475">
    <property type="component" value="Unassembled WGS sequence"/>
</dbReference>
<gene>
    <name evidence="1" type="ORF">BACOVA_02098</name>
</gene>
<evidence type="ECO:0000313" key="2">
    <source>
        <dbReference type="Proteomes" id="UP000005475"/>
    </source>
</evidence>
<dbReference type="EMBL" id="AAXF02000047">
    <property type="protein sequence ID" value="EDO12208.1"/>
    <property type="molecule type" value="Genomic_DNA"/>
</dbReference>
<reference evidence="1 2" key="1">
    <citation type="submission" date="2007-03" db="EMBL/GenBank/DDBJ databases">
        <authorList>
            <person name="Fulton L."/>
            <person name="Clifton S."/>
            <person name="Fulton B."/>
            <person name="Xu J."/>
            <person name="Minx P."/>
            <person name="Pepin K.H."/>
            <person name="Johnson M."/>
            <person name="Thiruvilangam P."/>
            <person name="Bhonagiri V."/>
            <person name="Nash W.E."/>
            <person name="Mardis E.R."/>
            <person name="Wilson R.K."/>
        </authorList>
    </citation>
    <scope>NUCLEOTIDE SEQUENCE [LARGE SCALE GENOMIC DNA]</scope>
    <source>
        <strain evidence="2">ATCC 8483 / DSM 1896 / JCM 5824 / BCRC 10623 / CCUG 4943 / NCTC 11153</strain>
    </source>
</reference>
<accession>A0AAN3A989</accession>
<name>A0AAN3A989_BACO1</name>
<evidence type="ECO:0000313" key="1">
    <source>
        <dbReference type="EMBL" id="EDO12208.1"/>
    </source>
</evidence>
<reference evidence="2" key="2">
    <citation type="submission" date="2007-04" db="EMBL/GenBank/DDBJ databases">
        <title>Draft genome sequence of Bacteroides ovatus (ATCC 8483).</title>
        <authorList>
            <person name="Sudarsanam P."/>
            <person name="Ley R."/>
            <person name="Guruge J."/>
            <person name="Turnbaugh P.J."/>
            <person name="Mahowald M."/>
            <person name="Liep D."/>
            <person name="Gordon J."/>
        </authorList>
    </citation>
    <scope>NUCLEOTIDE SEQUENCE [LARGE SCALE GENOMIC DNA]</scope>
    <source>
        <strain evidence="2">ATCC 8483 / DSM 1896 / JCM 5824 / BCRC 10623 / CCUG 4943 / NCTC 11153</strain>
    </source>
</reference>
<organism evidence="1 2">
    <name type="scientific">Bacteroides ovatus (strain ATCC 8483 / DSM 1896 / JCM 5824 / BCRC 10623 / CCUG 4943 / NCTC 11153)</name>
    <dbReference type="NCBI Taxonomy" id="411476"/>
    <lineage>
        <taxon>Bacteria</taxon>
        <taxon>Pseudomonadati</taxon>
        <taxon>Bacteroidota</taxon>
        <taxon>Bacteroidia</taxon>
        <taxon>Bacteroidales</taxon>
        <taxon>Bacteroidaceae</taxon>
        <taxon>Bacteroides</taxon>
    </lineage>
</organism>